<accession>A0A8X6FDQ7</accession>
<comment type="caution">
    <text evidence="1">The sequence shown here is derived from an EMBL/GenBank/DDBJ whole genome shotgun (WGS) entry which is preliminary data.</text>
</comment>
<gene>
    <name evidence="1" type="ORF">TNCT_105571</name>
</gene>
<dbReference type="EMBL" id="BMAO01001898">
    <property type="protein sequence ID" value="GFQ76782.1"/>
    <property type="molecule type" value="Genomic_DNA"/>
</dbReference>
<dbReference type="Proteomes" id="UP000887116">
    <property type="component" value="Unassembled WGS sequence"/>
</dbReference>
<organism evidence="1 2">
    <name type="scientific">Trichonephila clavata</name>
    <name type="common">Joro spider</name>
    <name type="synonym">Nephila clavata</name>
    <dbReference type="NCBI Taxonomy" id="2740835"/>
    <lineage>
        <taxon>Eukaryota</taxon>
        <taxon>Metazoa</taxon>
        <taxon>Ecdysozoa</taxon>
        <taxon>Arthropoda</taxon>
        <taxon>Chelicerata</taxon>
        <taxon>Arachnida</taxon>
        <taxon>Araneae</taxon>
        <taxon>Araneomorphae</taxon>
        <taxon>Entelegynae</taxon>
        <taxon>Araneoidea</taxon>
        <taxon>Nephilidae</taxon>
        <taxon>Trichonephila</taxon>
    </lineage>
</organism>
<protein>
    <submittedName>
        <fullName evidence="1">Uncharacterized protein</fullName>
    </submittedName>
</protein>
<name>A0A8X6FDQ7_TRICU</name>
<proteinExistence type="predicted"/>
<sequence length="90" mass="10379">MISTSSTLRINQNYHLTYSRLTALQYFFTWDLVLIRIKDTNLIDAGQSTSIELSNKKFSSHLFQLFPMVKFLPIDDSRSQSPQVKPGQPL</sequence>
<evidence type="ECO:0000313" key="2">
    <source>
        <dbReference type="Proteomes" id="UP000887116"/>
    </source>
</evidence>
<dbReference type="AlphaFoldDB" id="A0A8X6FDQ7"/>
<keyword evidence="2" id="KW-1185">Reference proteome</keyword>
<evidence type="ECO:0000313" key="1">
    <source>
        <dbReference type="EMBL" id="GFQ76782.1"/>
    </source>
</evidence>
<reference evidence="1" key="1">
    <citation type="submission" date="2020-07" db="EMBL/GenBank/DDBJ databases">
        <title>Multicomponent nature underlies the extraordinary mechanical properties of spider dragline silk.</title>
        <authorList>
            <person name="Kono N."/>
            <person name="Nakamura H."/>
            <person name="Mori M."/>
            <person name="Yoshida Y."/>
            <person name="Ohtoshi R."/>
            <person name="Malay A.D."/>
            <person name="Moran D.A.P."/>
            <person name="Tomita M."/>
            <person name="Numata K."/>
            <person name="Arakawa K."/>
        </authorList>
    </citation>
    <scope>NUCLEOTIDE SEQUENCE</scope>
</reference>